<evidence type="ECO:0000259" key="9">
    <source>
        <dbReference type="Pfam" id="PF01850"/>
    </source>
</evidence>
<evidence type="ECO:0000313" key="11">
    <source>
        <dbReference type="Proteomes" id="UP000183053"/>
    </source>
</evidence>
<evidence type="ECO:0000256" key="8">
    <source>
        <dbReference type="HAMAP-Rule" id="MF_00265"/>
    </source>
</evidence>
<dbReference type="GO" id="GO:0090729">
    <property type="term" value="F:toxin activity"/>
    <property type="evidence" value="ECO:0007669"/>
    <property type="project" value="UniProtKB-KW"/>
</dbReference>
<feature type="binding site" evidence="8">
    <location>
        <position position="96"/>
    </location>
    <ligand>
        <name>Mg(2+)</name>
        <dbReference type="ChEBI" id="CHEBI:18420"/>
    </ligand>
</feature>
<dbReference type="InterPro" id="IPR029060">
    <property type="entry name" value="PIN-like_dom_sf"/>
</dbReference>
<dbReference type="Pfam" id="PF01850">
    <property type="entry name" value="PIN"/>
    <property type="match status" value="1"/>
</dbReference>
<protein>
    <recommendedName>
        <fullName evidence="8">Ribonuclease VapC</fullName>
        <shortName evidence="8">RNase VapC</shortName>
        <ecNumber evidence="8">3.1.-.-</ecNumber>
    </recommendedName>
    <alternativeName>
        <fullName evidence="8">Toxin VapC</fullName>
    </alternativeName>
</protein>
<keyword evidence="6 8" id="KW-0460">Magnesium</keyword>
<dbReference type="GO" id="GO:0004540">
    <property type="term" value="F:RNA nuclease activity"/>
    <property type="evidence" value="ECO:0007669"/>
    <property type="project" value="InterPro"/>
</dbReference>
<dbReference type="EMBL" id="FNLF01000002">
    <property type="protein sequence ID" value="SDR05274.1"/>
    <property type="molecule type" value="Genomic_DNA"/>
</dbReference>
<evidence type="ECO:0000256" key="7">
    <source>
        <dbReference type="ARBA" id="ARBA00038093"/>
    </source>
</evidence>
<dbReference type="EC" id="3.1.-.-" evidence="8"/>
<reference evidence="11" key="1">
    <citation type="submission" date="2016-10" db="EMBL/GenBank/DDBJ databases">
        <authorList>
            <person name="Varghese N."/>
            <person name="Submissions S."/>
        </authorList>
    </citation>
    <scope>NUCLEOTIDE SEQUENCE [LARGE SCALE GENOMIC DNA]</scope>
    <source>
        <strain evidence="11">DSM 44142</strain>
    </source>
</reference>
<dbReference type="PANTHER" id="PTHR33653:SF1">
    <property type="entry name" value="RIBONUCLEASE VAPC2"/>
    <property type="match status" value="1"/>
</dbReference>
<comment type="cofactor">
    <cofactor evidence="1 8">
        <name>Mg(2+)</name>
        <dbReference type="ChEBI" id="CHEBI:18420"/>
    </cofactor>
</comment>
<dbReference type="SUPFAM" id="SSF88723">
    <property type="entry name" value="PIN domain-like"/>
    <property type="match status" value="1"/>
</dbReference>
<comment type="similarity">
    <text evidence="7 8">Belongs to the PINc/VapC protein family.</text>
</comment>
<dbReference type="STRING" id="47312.SAMN04489765_2958"/>
<evidence type="ECO:0000256" key="1">
    <source>
        <dbReference type="ARBA" id="ARBA00001946"/>
    </source>
</evidence>
<dbReference type="InterPro" id="IPR050556">
    <property type="entry name" value="Type_II_TA_system_RNase"/>
</dbReference>
<evidence type="ECO:0000256" key="5">
    <source>
        <dbReference type="ARBA" id="ARBA00022801"/>
    </source>
</evidence>
<keyword evidence="11" id="KW-1185">Reference proteome</keyword>
<keyword evidence="3 8" id="KW-0540">Nuclease</keyword>
<name>A0A1H1FWB6_9ACTN</name>
<dbReference type="GO" id="GO:0016787">
    <property type="term" value="F:hydrolase activity"/>
    <property type="evidence" value="ECO:0007669"/>
    <property type="project" value="UniProtKB-KW"/>
</dbReference>
<organism evidence="10 11">
    <name type="scientific">Tsukamurella pulmonis</name>
    <dbReference type="NCBI Taxonomy" id="47312"/>
    <lineage>
        <taxon>Bacteria</taxon>
        <taxon>Bacillati</taxon>
        <taxon>Actinomycetota</taxon>
        <taxon>Actinomycetes</taxon>
        <taxon>Mycobacteriales</taxon>
        <taxon>Tsukamurellaceae</taxon>
        <taxon>Tsukamurella</taxon>
    </lineage>
</organism>
<keyword evidence="5 8" id="KW-0378">Hydrolase</keyword>
<evidence type="ECO:0000256" key="3">
    <source>
        <dbReference type="ARBA" id="ARBA00022722"/>
    </source>
</evidence>
<dbReference type="AlphaFoldDB" id="A0A1H1FWB6"/>
<evidence type="ECO:0000256" key="4">
    <source>
        <dbReference type="ARBA" id="ARBA00022723"/>
    </source>
</evidence>
<gene>
    <name evidence="8" type="primary">vapC</name>
    <name evidence="10" type="ORF">SAMN04489765_2958</name>
</gene>
<dbReference type="Proteomes" id="UP000183053">
    <property type="component" value="Unassembled WGS sequence"/>
</dbReference>
<comment type="function">
    <text evidence="8">Toxic component of a toxin-antitoxin (TA) system. An RNase.</text>
</comment>
<dbReference type="InterPro" id="IPR002716">
    <property type="entry name" value="PIN_dom"/>
</dbReference>
<sequence length="130" mass="13692">MTAPGLLDASVLIAVPEVIDLMPEITAIAAITAAELAAAPHLTSDPMEAARRQLRLQEVTAVYEPIPFDAAAAASYGLIAAAVSRRGRTPRRRLADLLIAATAHAHGLDVYTRNPDDFAGLDDLVRVVAV</sequence>
<keyword evidence="2 8" id="KW-1277">Toxin-antitoxin system</keyword>
<dbReference type="GO" id="GO:0000287">
    <property type="term" value="F:magnesium ion binding"/>
    <property type="evidence" value="ECO:0007669"/>
    <property type="project" value="UniProtKB-UniRule"/>
</dbReference>
<accession>A0A1H1FWB6</accession>
<feature type="domain" description="PIN" evidence="9">
    <location>
        <begin position="24"/>
        <end position="120"/>
    </location>
</feature>
<evidence type="ECO:0000256" key="2">
    <source>
        <dbReference type="ARBA" id="ARBA00022649"/>
    </source>
</evidence>
<keyword evidence="4 8" id="KW-0479">Metal-binding</keyword>
<evidence type="ECO:0000256" key="6">
    <source>
        <dbReference type="ARBA" id="ARBA00022842"/>
    </source>
</evidence>
<dbReference type="Gene3D" id="3.40.50.1010">
    <property type="entry name" value="5'-nuclease"/>
    <property type="match status" value="1"/>
</dbReference>
<dbReference type="HAMAP" id="MF_00265">
    <property type="entry name" value="VapC_Nob1"/>
    <property type="match status" value="1"/>
</dbReference>
<dbReference type="RefSeq" id="WP_231857746.1">
    <property type="nucleotide sequence ID" value="NZ_FNLF01000002.1"/>
</dbReference>
<dbReference type="PANTHER" id="PTHR33653">
    <property type="entry name" value="RIBONUCLEASE VAPC2"/>
    <property type="match status" value="1"/>
</dbReference>
<evidence type="ECO:0000313" key="10">
    <source>
        <dbReference type="EMBL" id="SDR05274.1"/>
    </source>
</evidence>
<feature type="binding site" evidence="8">
    <location>
        <position position="8"/>
    </location>
    <ligand>
        <name>Mg(2+)</name>
        <dbReference type="ChEBI" id="CHEBI:18420"/>
    </ligand>
</feature>
<keyword evidence="8" id="KW-0800">Toxin</keyword>
<dbReference type="InterPro" id="IPR022907">
    <property type="entry name" value="VapC_family"/>
</dbReference>
<proteinExistence type="inferred from homology"/>